<evidence type="ECO:0000313" key="4">
    <source>
        <dbReference type="Proteomes" id="UP000266506"/>
    </source>
</evidence>
<dbReference type="PANTHER" id="PTHR37291">
    <property type="entry name" value="5-METHYLCYTOSINE-SPECIFIC RESTRICTION ENZYME B"/>
    <property type="match status" value="1"/>
</dbReference>
<dbReference type="InterPro" id="IPR056975">
    <property type="entry name" value="HTH_73"/>
</dbReference>
<dbReference type="InParanoid" id="A0A397R040"/>
<comment type="caution">
    <text evidence="3">The sequence shown here is derived from an EMBL/GenBank/DDBJ whole genome shotgun (WGS) entry which is preliminary data.</text>
</comment>
<dbReference type="Proteomes" id="UP000266506">
    <property type="component" value="Unassembled WGS sequence"/>
</dbReference>
<reference evidence="3 4" key="1">
    <citation type="submission" date="2018-08" db="EMBL/GenBank/DDBJ databases">
        <title>Genomic Encyclopedia of Archaeal and Bacterial Type Strains, Phase II (KMG-II): from individual species to whole genera.</title>
        <authorList>
            <person name="Goeker M."/>
        </authorList>
    </citation>
    <scope>NUCLEOTIDE SEQUENCE [LARGE SCALE GENOMIC DNA]</scope>
    <source>
        <strain evidence="3 4">ATCC 27112</strain>
    </source>
</reference>
<dbReference type="InterPro" id="IPR011704">
    <property type="entry name" value="ATPase_dyneun-rel_AAA"/>
</dbReference>
<dbReference type="AlphaFoldDB" id="A0A397R040"/>
<feature type="domain" description="HTH-like" evidence="2">
    <location>
        <begin position="1"/>
        <end position="46"/>
    </location>
</feature>
<proteinExistence type="predicted"/>
<protein>
    <submittedName>
        <fullName evidence="3">Dynein-related subfamily AAA family protein</fullName>
    </submittedName>
</protein>
<name>A0A397R040_9MOLU</name>
<evidence type="ECO:0000259" key="1">
    <source>
        <dbReference type="Pfam" id="PF07728"/>
    </source>
</evidence>
<dbReference type="FunCoup" id="A0A397R040">
    <property type="interactions" value="7"/>
</dbReference>
<dbReference type="SUPFAM" id="SSF52540">
    <property type="entry name" value="P-loop containing nucleoside triphosphate hydrolases"/>
    <property type="match status" value="1"/>
</dbReference>
<evidence type="ECO:0000259" key="2">
    <source>
        <dbReference type="Pfam" id="PF24718"/>
    </source>
</evidence>
<dbReference type="EMBL" id="QXEV01000037">
    <property type="protein sequence ID" value="RIA64807.1"/>
    <property type="molecule type" value="Genomic_DNA"/>
</dbReference>
<organism evidence="3 4">
    <name type="scientific">Anaeroplasma bactoclasticum</name>
    <dbReference type="NCBI Taxonomy" id="2088"/>
    <lineage>
        <taxon>Bacteria</taxon>
        <taxon>Bacillati</taxon>
        <taxon>Mycoplasmatota</taxon>
        <taxon>Mollicutes</taxon>
        <taxon>Anaeroplasmatales</taxon>
        <taxon>Anaeroplasmataceae</taxon>
        <taxon>Anaeroplasma</taxon>
    </lineage>
</organism>
<dbReference type="Pfam" id="PF24718">
    <property type="entry name" value="HTH_73"/>
    <property type="match status" value="1"/>
</dbReference>
<accession>A0A397R040</accession>
<evidence type="ECO:0000313" key="3">
    <source>
        <dbReference type="EMBL" id="RIA64807.1"/>
    </source>
</evidence>
<dbReference type="InterPro" id="IPR052934">
    <property type="entry name" value="Methyl-DNA_Rec/Restrict_Enz"/>
</dbReference>
<sequence length="567" mass="65463">MFGIECGPCIRKNKYNVNDIVKSAGINDSYFVEINKGIKLSNYVYPKKNNGTDDFFINPEDKESIAEFDIMNHNLYGIHITYKNDALSENNPHICIGWASMGDLSNYTNKAEMAAKYNETWPDAKPMTKAQNVGQLNRFVNEAKIGDYVLFIDNKISIGVIESDYFYNNVSYEEQAPDYVNYRKVKWIKKDIDRSVFSRSMRNSMGSAMSFFKLNDYRSVILDILKDSYIADDTDFNDDSIVTEITNVDYSFENKSGINLIVYGTPGCGKSYYVQHTLLMKGGYRFDDEGANCLDAIRTTFFQDYTNTDFVGQIMPVINPDKSVTYEFNPGPFTLALNKAIQNPDRPIALVIEELNRGNAASIFGDIFQLLDRENGVSVYNITNVNVQKYLEAQNPTMKFDYIKLPSNLSIFATMNTSDQNVFTLDTAFKRRWKFEKIRNDFSDNHDFKNYYIPGMDMDWQEFCESINEFITNSDDFINSEDKQLGVYFVDKNGLRKEKTDPSSETSRKEFAFKVFEYLWDDVAKYDRKKWFNDLKTLDDLIDKYVEKGSDESSGVEVFNKGIFDKK</sequence>
<dbReference type="OrthoDB" id="9781481at2"/>
<feature type="domain" description="ATPase dynein-related AAA" evidence="1">
    <location>
        <begin position="259"/>
        <end position="432"/>
    </location>
</feature>
<dbReference type="GO" id="GO:0016887">
    <property type="term" value="F:ATP hydrolysis activity"/>
    <property type="evidence" value="ECO:0007669"/>
    <property type="project" value="InterPro"/>
</dbReference>
<dbReference type="InterPro" id="IPR027417">
    <property type="entry name" value="P-loop_NTPase"/>
</dbReference>
<dbReference type="GO" id="GO:0005524">
    <property type="term" value="F:ATP binding"/>
    <property type="evidence" value="ECO:0007669"/>
    <property type="project" value="InterPro"/>
</dbReference>
<dbReference type="Pfam" id="PF07728">
    <property type="entry name" value="AAA_5"/>
    <property type="match status" value="1"/>
</dbReference>
<keyword evidence="4" id="KW-1185">Reference proteome</keyword>
<dbReference type="Gene3D" id="3.40.50.300">
    <property type="entry name" value="P-loop containing nucleotide triphosphate hydrolases"/>
    <property type="match status" value="1"/>
</dbReference>
<gene>
    <name evidence="3" type="ORF">EI71_01891</name>
</gene>
<dbReference type="PANTHER" id="PTHR37291:SF1">
    <property type="entry name" value="TYPE IV METHYL-DIRECTED RESTRICTION ENZYME ECOKMCRB SUBUNIT"/>
    <property type="match status" value="1"/>
</dbReference>